<dbReference type="InterPro" id="IPR002934">
    <property type="entry name" value="Polymerase_NTP_transf_dom"/>
</dbReference>
<protein>
    <submittedName>
        <fullName evidence="2">Nucleotidyltransferase domain-containing protein</fullName>
    </submittedName>
</protein>
<dbReference type="Gene3D" id="3.30.460.10">
    <property type="entry name" value="Beta Polymerase, domain 2"/>
    <property type="match status" value="1"/>
</dbReference>
<dbReference type="Pfam" id="PF01909">
    <property type="entry name" value="NTP_transf_2"/>
    <property type="match status" value="1"/>
</dbReference>
<dbReference type="AlphaFoldDB" id="A0AAT9GSL4"/>
<organism evidence="2">
    <name type="scientific">Sulfurisphaera javensis</name>
    <dbReference type="NCBI Taxonomy" id="2049879"/>
    <lineage>
        <taxon>Archaea</taxon>
        <taxon>Thermoproteota</taxon>
        <taxon>Thermoprotei</taxon>
        <taxon>Sulfolobales</taxon>
        <taxon>Sulfolobaceae</taxon>
        <taxon>Sulfurisphaera</taxon>
    </lineage>
</organism>
<accession>A0AAT9GSL4</accession>
<evidence type="ECO:0000259" key="1">
    <source>
        <dbReference type="Pfam" id="PF01909"/>
    </source>
</evidence>
<dbReference type="EMBL" id="AP031322">
    <property type="protein sequence ID" value="BFH73907.1"/>
    <property type="molecule type" value="Genomic_DNA"/>
</dbReference>
<dbReference type="PANTHER" id="PTHR43449:SF1">
    <property type="entry name" value="POLYMERASE BETA NUCLEOTIDYLTRANSFERASE DOMAIN-CONTAINING PROTEIN"/>
    <property type="match status" value="1"/>
</dbReference>
<dbReference type="InterPro" id="IPR043519">
    <property type="entry name" value="NT_sf"/>
</dbReference>
<dbReference type="GO" id="GO:0016779">
    <property type="term" value="F:nucleotidyltransferase activity"/>
    <property type="evidence" value="ECO:0007669"/>
    <property type="project" value="InterPro"/>
</dbReference>
<reference evidence="2" key="1">
    <citation type="submission" date="2024-03" db="EMBL/GenBank/DDBJ databases">
        <title>Complete genome sequence of Sulfurisphaera javensis strain KD-1.</title>
        <authorList>
            <person name="Sakai H."/>
            <person name="Nur N."/>
            <person name="Suwanto A."/>
            <person name="Kurosawa N."/>
        </authorList>
    </citation>
    <scope>NUCLEOTIDE SEQUENCE</scope>
    <source>
        <strain evidence="2">KD-1</strain>
    </source>
</reference>
<dbReference type="KEGG" id="sjv:SJAV_18510"/>
<gene>
    <name evidence="2" type="ORF">SJAV_18510</name>
</gene>
<dbReference type="GeneID" id="92354804"/>
<feature type="domain" description="Polymerase nucleotidyl transferase" evidence="1">
    <location>
        <begin position="20"/>
        <end position="99"/>
    </location>
</feature>
<dbReference type="SUPFAM" id="SSF81301">
    <property type="entry name" value="Nucleotidyltransferase"/>
    <property type="match status" value="1"/>
</dbReference>
<proteinExistence type="predicted"/>
<sequence>MERILEERRKKRDEVINQVKDFANEVKNKLGKVTVILYGSYARGDFNFWSDIDVILVSEAFTNVRFLDRYEMFPHKPGFEVKPYTPEEFKKMMGKISWKEALKYKVVVVDDYNIFNGTE</sequence>
<name>A0AAT9GSL4_9CREN</name>
<dbReference type="RefSeq" id="WP_369609464.1">
    <property type="nucleotide sequence ID" value="NZ_AP031322.1"/>
</dbReference>
<dbReference type="CDD" id="cd05403">
    <property type="entry name" value="NT_KNTase_like"/>
    <property type="match status" value="1"/>
</dbReference>
<dbReference type="PANTHER" id="PTHR43449">
    <property type="entry name" value="NUCLEOTIDYLTRANSFERASE"/>
    <property type="match status" value="1"/>
</dbReference>
<evidence type="ECO:0000313" key="2">
    <source>
        <dbReference type="EMBL" id="BFH73907.1"/>
    </source>
</evidence>